<evidence type="ECO:0000256" key="4">
    <source>
        <dbReference type="ARBA" id="ARBA00023157"/>
    </source>
</evidence>
<feature type="domain" description="Ig-like" evidence="7">
    <location>
        <begin position="239"/>
        <end position="327"/>
    </location>
</feature>
<dbReference type="GeneTree" id="ENSGT00940000159510"/>
<keyword evidence="10" id="KW-1185">Reference proteome</keyword>
<feature type="domain" description="Ig-like" evidence="7">
    <location>
        <begin position="1"/>
        <end position="84"/>
    </location>
</feature>
<comment type="subcellular location">
    <subcellularLocation>
        <location evidence="1">Membrane</location>
        <topology evidence="1">Single-pass type I membrane protein</topology>
    </subcellularLocation>
</comment>
<dbReference type="InterPro" id="IPR036116">
    <property type="entry name" value="FN3_sf"/>
</dbReference>
<keyword evidence="2" id="KW-0677">Repeat</keyword>
<dbReference type="SUPFAM" id="SSF49265">
    <property type="entry name" value="Fibronectin type III"/>
    <property type="match status" value="1"/>
</dbReference>
<evidence type="ECO:0000256" key="1">
    <source>
        <dbReference type="ARBA" id="ARBA00004479"/>
    </source>
</evidence>
<dbReference type="Ensembl" id="ENSOMYT00000061749.2">
    <property type="protein sequence ID" value="ENSOMYP00000120886.1"/>
    <property type="gene ID" value="ENSOMYG00000026133.2"/>
</dbReference>
<dbReference type="GO" id="GO:0050839">
    <property type="term" value="F:cell adhesion molecule binding"/>
    <property type="evidence" value="ECO:0007669"/>
    <property type="project" value="TreeGrafter"/>
</dbReference>
<dbReference type="PANTHER" id="PTHR11640:SF164">
    <property type="entry name" value="MAM DOMAIN-CONTAINING GLYCOSYLPHOSPHATIDYLINOSITOL ANCHOR PROTEIN 1"/>
    <property type="match status" value="1"/>
</dbReference>
<proteinExistence type="predicted"/>
<reference evidence="9" key="2">
    <citation type="submission" date="2025-08" db="UniProtKB">
        <authorList>
            <consortium name="Ensembl"/>
        </authorList>
    </citation>
    <scope>IDENTIFICATION</scope>
</reference>
<dbReference type="Gene3D" id="2.60.40.10">
    <property type="entry name" value="Immunoglobulins"/>
    <property type="match status" value="9"/>
</dbReference>
<feature type="domain" description="Ig-like" evidence="7">
    <location>
        <begin position="719"/>
        <end position="813"/>
    </location>
</feature>
<evidence type="ECO:0000313" key="9">
    <source>
        <dbReference type="Ensembl" id="ENSOMYP00000120886.1"/>
    </source>
</evidence>
<sequence length="940" mass="104113">MTVRAGTTVILRCEVLRPSGVVQWVKDGLLLGPQQSLPGFPRYSLLGDPKRGQYYLQIEKTELEDDAPYECQVGQSESSRAIISHTAWINVQIPPSKPYFELETTEPWVAGKSYTVTCIAPDAKPEAVITLFKGRSPNTVSTHFPPQNPVIQGLDREGLVKRGTTLKLFCVSQGGNPLATLHWTKNGEVISTSWEVDTESRRAISHLTLQVKPQDNQAELCCESVNQVTPVPLSNTFIPITMTLTLVLGEEVTLCCYTSSSNPPVHIRWWLGFRELNTTVVSGDHGGKTTMSNLTHVVSREENGLPLTCETFNKGTRFSKSQSNNLIVFYPPQKVWIEAPPPGLPLRSGTIIRLICFSIGGSPKGTLNWYKDEKALSDYPKQVPSDKGVSKELVVRLQPSDNMATYRCNATNKAKMVLNASVKLMVQFPAVSVTIIAKQKELRRGQNLSLECLSGSSNPQANISWSLGSTRLKGVDLPPKNTTFGGISVRSTLSLPLSSQHHGQRITCQAYSSLLSEGVNTFYKLNVLYPPEFIPDHPQKIQVVEDDTAILPLLVSANPDDVSCSWLYRKEELHKEMDPRYHFTESTAFEIWNVTRRDTGVYTVNCTNEVGSDNTTITLDVQYAPSVKMEKDPVYVDVGETADLFCVADANPIINTEMFSWKWLGEMEEMGEQSQDEATGQLTIQGATRAHAGRYQCTADNNIEPPASVSVQLVVRFKPELQKGAQWNKVASRGDGTRTAEVVCQGEGIPRLHFSWAKNGVPIDFIHPRYQEKTVREGSLHTSTVTVVNVSAALDYAVFTCTARNTLGEDTLNIQLLSTNQPDPPSEFRLVSFTHASATLEWIPGFDGGLEQRFRVRYRWADSVSFLYVDVFPPRANIFIVTGLSPATTYNFSVNALNSMGESGYADNNSVLTITTEGQSRASSQHDFWVQARRGTMVGH</sequence>
<feature type="domain" description="Ig-like" evidence="7">
    <location>
        <begin position="429"/>
        <end position="526"/>
    </location>
</feature>
<evidence type="ECO:0000256" key="5">
    <source>
        <dbReference type="ARBA" id="ARBA00023180"/>
    </source>
</evidence>
<dbReference type="SUPFAM" id="SSF48726">
    <property type="entry name" value="Immunoglobulin"/>
    <property type="match status" value="8"/>
</dbReference>
<dbReference type="InterPro" id="IPR013098">
    <property type="entry name" value="Ig_I-set"/>
</dbReference>
<feature type="domain" description="Ig-like" evidence="7">
    <location>
        <begin position="625"/>
        <end position="710"/>
    </location>
</feature>
<dbReference type="FunFam" id="2.60.40.10:FF:000719">
    <property type="entry name" value="nephrin isoform X1"/>
    <property type="match status" value="1"/>
</dbReference>
<evidence type="ECO:0000256" key="2">
    <source>
        <dbReference type="ARBA" id="ARBA00022737"/>
    </source>
</evidence>
<evidence type="ECO:0000313" key="10">
    <source>
        <dbReference type="Proteomes" id="UP000694395"/>
    </source>
</evidence>
<dbReference type="GO" id="GO:0005886">
    <property type="term" value="C:plasma membrane"/>
    <property type="evidence" value="ECO:0007669"/>
    <property type="project" value="TreeGrafter"/>
</dbReference>
<dbReference type="PANTHER" id="PTHR11640">
    <property type="entry name" value="NEPHRIN"/>
    <property type="match status" value="1"/>
</dbReference>
<dbReference type="InterPro" id="IPR003961">
    <property type="entry name" value="FN3_dom"/>
</dbReference>
<organism evidence="9 10">
    <name type="scientific">Oncorhynchus mykiss</name>
    <name type="common">Rainbow trout</name>
    <name type="synonym">Salmo gairdneri</name>
    <dbReference type="NCBI Taxonomy" id="8022"/>
    <lineage>
        <taxon>Eukaryota</taxon>
        <taxon>Metazoa</taxon>
        <taxon>Chordata</taxon>
        <taxon>Craniata</taxon>
        <taxon>Vertebrata</taxon>
        <taxon>Euteleostomi</taxon>
        <taxon>Actinopterygii</taxon>
        <taxon>Neopterygii</taxon>
        <taxon>Teleostei</taxon>
        <taxon>Protacanthopterygii</taxon>
        <taxon>Salmoniformes</taxon>
        <taxon>Salmonidae</taxon>
        <taxon>Salmoninae</taxon>
        <taxon>Oncorhynchus</taxon>
    </lineage>
</organism>
<dbReference type="CDD" id="cd00063">
    <property type="entry name" value="FN3"/>
    <property type="match status" value="1"/>
</dbReference>
<keyword evidence="3" id="KW-0472">Membrane</keyword>
<evidence type="ECO:0000259" key="7">
    <source>
        <dbReference type="PROSITE" id="PS50835"/>
    </source>
</evidence>
<evidence type="ECO:0000256" key="3">
    <source>
        <dbReference type="ARBA" id="ARBA00023136"/>
    </source>
</evidence>
<dbReference type="InterPro" id="IPR051275">
    <property type="entry name" value="Cell_adhesion_signaling"/>
</dbReference>
<gene>
    <name evidence="9" type="primary">nphs1</name>
</gene>
<dbReference type="Proteomes" id="UP000694395">
    <property type="component" value="Chromosome 2"/>
</dbReference>
<dbReference type="InterPro" id="IPR003599">
    <property type="entry name" value="Ig_sub"/>
</dbReference>
<keyword evidence="5" id="KW-0325">Glycoprotein</keyword>
<evidence type="ECO:0000259" key="8">
    <source>
        <dbReference type="PROSITE" id="PS50853"/>
    </source>
</evidence>
<protein>
    <submittedName>
        <fullName evidence="9">NPHS1 adhesion molecule, nephrin</fullName>
    </submittedName>
</protein>
<reference evidence="9" key="3">
    <citation type="submission" date="2025-09" db="UniProtKB">
        <authorList>
            <consortium name="Ensembl"/>
        </authorList>
    </citation>
    <scope>IDENTIFICATION</scope>
</reference>
<dbReference type="InterPro" id="IPR013162">
    <property type="entry name" value="CD80_C2-set"/>
</dbReference>
<name>A0A8K9V8J1_ONCMY</name>
<dbReference type="SMART" id="SM00060">
    <property type="entry name" value="FN3"/>
    <property type="match status" value="1"/>
</dbReference>
<dbReference type="InterPro" id="IPR036179">
    <property type="entry name" value="Ig-like_dom_sf"/>
</dbReference>
<evidence type="ECO:0000256" key="6">
    <source>
        <dbReference type="ARBA" id="ARBA00023319"/>
    </source>
</evidence>
<dbReference type="SMART" id="SM00408">
    <property type="entry name" value="IGc2"/>
    <property type="match status" value="6"/>
</dbReference>
<dbReference type="InterPro" id="IPR013783">
    <property type="entry name" value="Ig-like_fold"/>
</dbReference>
<dbReference type="Pfam" id="PF08205">
    <property type="entry name" value="C2-set_2"/>
    <property type="match status" value="3"/>
</dbReference>
<dbReference type="GO" id="GO:0005911">
    <property type="term" value="C:cell-cell junction"/>
    <property type="evidence" value="ECO:0007669"/>
    <property type="project" value="TreeGrafter"/>
</dbReference>
<dbReference type="GO" id="GO:0098609">
    <property type="term" value="P:cell-cell adhesion"/>
    <property type="evidence" value="ECO:0007669"/>
    <property type="project" value="TreeGrafter"/>
</dbReference>
<accession>A0A8K9V8J1</accession>
<dbReference type="InterPro" id="IPR003598">
    <property type="entry name" value="Ig_sub2"/>
</dbReference>
<feature type="domain" description="Ig-like" evidence="7">
    <location>
        <begin position="332"/>
        <end position="419"/>
    </location>
</feature>
<dbReference type="PROSITE" id="PS50835">
    <property type="entry name" value="IG_LIKE"/>
    <property type="match status" value="7"/>
</dbReference>
<feature type="domain" description="Fibronectin type-III" evidence="8">
    <location>
        <begin position="824"/>
        <end position="918"/>
    </location>
</feature>
<dbReference type="PROSITE" id="PS50853">
    <property type="entry name" value="FN3"/>
    <property type="match status" value="1"/>
</dbReference>
<dbReference type="Pfam" id="PF00041">
    <property type="entry name" value="fn3"/>
    <property type="match status" value="1"/>
</dbReference>
<dbReference type="Pfam" id="PF07679">
    <property type="entry name" value="I-set"/>
    <property type="match status" value="2"/>
</dbReference>
<dbReference type="AlphaFoldDB" id="A0A8K9V8J1"/>
<keyword evidence="4" id="KW-1015">Disulfide bond</keyword>
<dbReference type="InterPro" id="IPR007110">
    <property type="entry name" value="Ig-like_dom"/>
</dbReference>
<dbReference type="Pfam" id="PF13927">
    <property type="entry name" value="Ig_3"/>
    <property type="match status" value="1"/>
</dbReference>
<feature type="domain" description="Ig-like" evidence="7">
    <location>
        <begin position="149"/>
        <end position="234"/>
    </location>
</feature>
<dbReference type="SMART" id="SM00409">
    <property type="entry name" value="IG"/>
    <property type="match status" value="6"/>
</dbReference>
<reference evidence="9" key="1">
    <citation type="submission" date="2020-07" db="EMBL/GenBank/DDBJ databases">
        <title>A long reads based de novo assembly of the rainbow trout Arlee double haploid line genome.</title>
        <authorList>
            <person name="Gao G."/>
            <person name="Palti Y."/>
        </authorList>
    </citation>
    <scope>NUCLEOTIDE SEQUENCE [LARGE SCALE GENOMIC DNA]</scope>
</reference>
<keyword evidence="6" id="KW-0393">Immunoglobulin domain</keyword>